<keyword evidence="2" id="KW-1185">Reference proteome</keyword>
<name>A0ABN8ZF94_RANTA</name>
<organism evidence="1 2">
    <name type="scientific">Rangifer tarandus platyrhynchus</name>
    <name type="common">Svalbard reindeer</name>
    <dbReference type="NCBI Taxonomy" id="3082113"/>
    <lineage>
        <taxon>Eukaryota</taxon>
        <taxon>Metazoa</taxon>
        <taxon>Chordata</taxon>
        <taxon>Craniata</taxon>
        <taxon>Vertebrata</taxon>
        <taxon>Euteleostomi</taxon>
        <taxon>Mammalia</taxon>
        <taxon>Eutheria</taxon>
        <taxon>Laurasiatheria</taxon>
        <taxon>Artiodactyla</taxon>
        <taxon>Ruminantia</taxon>
        <taxon>Pecora</taxon>
        <taxon>Cervidae</taxon>
        <taxon>Odocoileinae</taxon>
        <taxon>Rangifer</taxon>
    </lineage>
</organism>
<dbReference type="EMBL" id="OX459939">
    <property type="protein sequence ID" value="CAI9170534.1"/>
    <property type="molecule type" value="Genomic_DNA"/>
</dbReference>
<gene>
    <name evidence="1" type="ORF">MRATA1EN1_LOCUS19496</name>
</gene>
<proteinExistence type="predicted"/>
<accession>A0ABN8ZF94</accession>
<protein>
    <submittedName>
        <fullName evidence="1">Uncharacterized protein</fullName>
    </submittedName>
</protein>
<dbReference type="Proteomes" id="UP001176941">
    <property type="component" value="Chromosome 3"/>
</dbReference>
<sequence length="111" mass="13006">MQFKWKQRHLNILFCLDLSLQKGGGRVFLVLDGMRLCECFDFLKMNCKVFHRNDRRDMYDCACNCKPLTSWWGWSICLKYGTYKHLSEIMGGGWEGQGWEGMGTQLLAPRT</sequence>
<reference evidence="1" key="1">
    <citation type="submission" date="2023-04" db="EMBL/GenBank/DDBJ databases">
        <authorList>
            <consortium name="ELIXIR-Norway"/>
        </authorList>
    </citation>
    <scope>NUCLEOTIDE SEQUENCE [LARGE SCALE GENOMIC DNA]</scope>
</reference>
<evidence type="ECO:0000313" key="2">
    <source>
        <dbReference type="Proteomes" id="UP001176941"/>
    </source>
</evidence>
<evidence type="ECO:0000313" key="1">
    <source>
        <dbReference type="EMBL" id="CAI9170534.1"/>
    </source>
</evidence>